<dbReference type="InterPro" id="IPR005644">
    <property type="entry name" value="NolW-like"/>
</dbReference>
<evidence type="ECO:0000313" key="3">
    <source>
        <dbReference type="Proteomes" id="UP000697995"/>
    </source>
</evidence>
<sequence length="139" mass="14207">MDWLRGQSMALMSLENAPAAVVAQELSAAFGAEGGRGGLRVMPITRMNAVLLVTTQPQQLARVQRWVRELDTGIGGAPQLFVHRVQYVRASELAQTLRQLLQGGGRGGALPLLAPGMPGALAVAGTTTVPGGGAGPGGG</sequence>
<feature type="non-terminal residue" evidence="2">
    <location>
        <position position="139"/>
    </location>
</feature>
<dbReference type="Gene3D" id="3.30.1370.120">
    <property type="match status" value="1"/>
</dbReference>
<dbReference type="RefSeq" id="WP_200306197.1">
    <property type="nucleotide sequence ID" value="NZ_NRSG01000254.1"/>
</dbReference>
<gene>
    <name evidence="2" type="ORF">CKO45_23215</name>
</gene>
<reference evidence="2 3" key="1">
    <citation type="journal article" date="2020" name="Microorganisms">
        <title>Osmotic Adaptation and Compatible Solute Biosynthesis of Phototrophic Bacteria as Revealed from Genome Analyses.</title>
        <authorList>
            <person name="Imhoff J.F."/>
            <person name="Rahn T."/>
            <person name="Kunzel S."/>
            <person name="Keller A."/>
            <person name="Neulinger S.C."/>
        </authorList>
    </citation>
    <scope>NUCLEOTIDE SEQUENCE [LARGE SCALE GENOMIC DNA]</scope>
    <source>
        <strain evidence="2 3">DSM 15382</strain>
    </source>
</reference>
<dbReference type="InterPro" id="IPR038591">
    <property type="entry name" value="NolW-like_sf"/>
</dbReference>
<dbReference type="Proteomes" id="UP000697995">
    <property type="component" value="Unassembled WGS sequence"/>
</dbReference>
<name>A0ABS1D5H4_9PROT</name>
<feature type="domain" description="NolW-like" evidence="1">
    <location>
        <begin position="13"/>
        <end position="72"/>
    </location>
</feature>
<accession>A0ABS1D5H4</accession>
<evidence type="ECO:0000259" key="1">
    <source>
        <dbReference type="Pfam" id="PF03958"/>
    </source>
</evidence>
<proteinExistence type="predicted"/>
<dbReference type="Pfam" id="PF03958">
    <property type="entry name" value="Secretin_N"/>
    <property type="match status" value="1"/>
</dbReference>
<keyword evidence="3" id="KW-1185">Reference proteome</keyword>
<protein>
    <recommendedName>
        <fullName evidence="1">NolW-like domain-containing protein</fullName>
    </recommendedName>
</protein>
<evidence type="ECO:0000313" key="2">
    <source>
        <dbReference type="EMBL" id="MBK1661129.1"/>
    </source>
</evidence>
<comment type="caution">
    <text evidence="2">The sequence shown here is derived from an EMBL/GenBank/DDBJ whole genome shotgun (WGS) entry which is preliminary data.</text>
</comment>
<organism evidence="2 3">
    <name type="scientific">Paracraurococcus ruber</name>
    <dbReference type="NCBI Taxonomy" id="77675"/>
    <lineage>
        <taxon>Bacteria</taxon>
        <taxon>Pseudomonadati</taxon>
        <taxon>Pseudomonadota</taxon>
        <taxon>Alphaproteobacteria</taxon>
        <taxon>Acetobacterales</taxon>
        <taxon>Roseomonadaceae</taxon>
        <taxon>Paracraurococcus</taxon>
    </lineage>
</organism>
<dbReference type="EMBL" id="NRSG01000254">
    <property type="protein sequence ID" value="MBK1661129.1"/>
    <property type="molecule type" value="Genomic_DNA"/>
</dbReference>